<dbReference type="AlphaFoldDB" id="B9T3G0"/>
<evidence type="ECO:0000313" key="1">
    <source>
        <dbReference type="EMBL" id="EEF29598.1"/>
    </source>
</evidence>
<sequence>MKEEPERPPKEGGRKAQPKIRTALKTDQLRLISTGKAIDETVANEFRERMQTRRGYGLLHAESRNLYLRNPRSNRVSYVCGRLATTVVVSCSSSRPTMQQNVQVNVGSSVGPYTAGPSNARSQITRCISPTTN</sequence>
<keyword evidence="2" id="KW-1185">Reference proteome</keyword>
<accession>B9T3G0</accession>
<reference evidence="2" key="1">
    <citation type="journal article" date="2010" name="Nat. Biotechnol.">
        <title>Draft genome sequence of the oilseed species Ricinus communis.</title>
        <authorList>
            <person name="Chan A.P."/>
            <person name="Crabtree J."/>
            <person name="Zhao Q."/>
            <person name="Lorenzi H."/>
            <person name="Orvis J."/>
            <person name="Puiu D."/>
            <person name="Melake-Berhan A."/>
            <person name="Jones K.M."/>
            <person name="Redman J."/>
            <person name="Chen G."/>
            <person name="Cahoon E.B."/>
            <person name="Gedil M."/>
            <person name="Stanke M."/>
            <person name="Haas B.J."/>
            <person name="Wortman J.R."/>
            <person name="Fraser-Liggett C.M."/>
            <person name="Ravel J."/>
            <person name="Rabinowicz P.D."/>
        </authorList>
    </citation>
    <scope>NUCLEOTIDE SEQUENCE [LARGE SCALE GENOMIC DNA]</scope>
    <source>
        <strain evidence="2">cv. Hale</strain>
    </source>
</reference>
<evidence type="ECO:0000313" key="2">
    <source>
        <dbReference type="Proteomes" id="UP000008311"/>
    </source>
</evidence>
<dbReference type="InParanoid" id="B9T3G0"/>
<organism evidence="1 2">
    <name type="scientific">Ricinus communis</name>
    <name type="common">Castor bean</name>
    <dbReference type="NCBI Taxonomy" id="3988"/>
    <lineage>
        <taxon>Eukaryota</taxon>
        <taxon>Viridiplantae</taxon>
        <taxon>Streptophyta</taxon>
        <taxon>Embryophyta</taxon>
        <taxon>Tracheophyta</taxon>
        <taxon>Spermatophyta</taxon>
        <taxon>Magnoliopsida</taxon>
        <taxon>eudicotyledons</taxon>
        <taxon>Gunneridae</taxon>
        <taxon>Pentapetalae</taxon>
        <taxon>rosids</taxon>
        <taxon>fabids</taxon>
        <taxon>Malpighiales</taxon>
        <taxon>Euphorbiaceae</taxon>
        <taxon>Acalyphoideae</taxon>
        <taxon>Acalypheae</taxon>
        <taxon>Ricinus</taxon>
    </lineage>
</organism>
<gene>
    <name evidence="1" type="ORF">RCOM_0442540</name>
</gene>
<dbReference type="EMBL" id="EQ974417">
    <property type="protein sequence ID" value="EEF29598.1"/>
    <property type="molecule type" value="Genomic_DNA"/>
</dbReference>
<proteinExistence type="predicted"/>
<protein>
    <submittedName>
        <fullName evidence="1">Uncharacterized protein</fullName>
    </submittedName>
</protein>
<name>B9T3G0_RICCO</name>
<dbReference type="Proteomes" id="UP000008311">
    <property type="component" value="Unassembled WGS sequence"/>
</dbReference>